<organism evidence="9 10">
    <name type="scientific">Stereocaulon virgatum</name>
    <dbReference type="NCBI Taxonomy" id="373712"/>
    <lineage>
        <taxon>Eukaryota</taxon>
        <taxon>Fungi</taxon>
        <taxon>Dikarya</taxon>
        <taxon>Ascomycota</taxon>
        <taxon>Pezizomycotina</taxon>
        <taxon>Lecanoromycetes</taxon>
        <taxon>OSLEUM clade</taxon>
        <taxon>Lecanoromycetidae</taxon>
        <taxon>Lecanorales</taxon>
        <taxon>Lecanorineae</taxon>
        <taxon>Stereocaulaceae</taxon>
        <taxon>Stereocaulon</taxon>
    </lineage>
</organism>
<feature type="domain" description="DUF3638" evidence="7">
    <location>
        <begin position="1945"/>
        <end position="2167"/>
    </location>
</feature>
<keyword evidence="3" id="KW-0645">Protease</keyword>
<keyword evidence="6" id="KW-0788">Thiol protease</keyword>
<accession>A0ABR4A2Y3</accession>
<evidence type="ECO:0000256" key="4">
    <source>
        <dbReference type="ARBA" id="ARBA00022786"/>
    </source>
</evidence>
<keyword evidence="4" id="KW-0833">Ubl conjugation pathway</keyword>
<dbReference type="EC" id="3.4.19.12" evidence="2"/>
<evidence type="ECO:0000256" key="3">
    <source>
        <dbReference type="ARBA" id="ARBA00022670"/>
    </source>
</evidence>
<evidence type="ECO:0000256" key="1">
    <source>
        <dbReference type="ARBA" id="ARBA00000707"/>
    </source>
</evidence>
<comment type="caution">
    <text evidence="9">The sequence shown here is derived from an EMBL/GenBank/DDBJ whole genome shotgun (WGS) entry which is preliminary data.</text>
</comment>
<keyword evidence="10" id="KW-1185">Reference proteome</keyword>
<dbReference type="InterPro" id="IPR022099">
    <property type="entry name" value="DUF3638"/>
</dbReference>
<dbReference type="Pfam" id="PF12340">
    <property type="entry name" value="DUF3638"/>
    <property type="match status" value="1"/>
</dbReference>
<dbReference type="InterPro" id="IPR027417">
    <property type="entry name" value="P-loop_NTPase"/>
</dbReference>
<gene>
    <name evidence="9" type="ORF">N7G274_009618</name>
</gene>
<dbReference type="Pfam" id="PF20255">
    <property type="entry name" value="DUF6606"/>
    <property type="match status" value="1"/>
</dbReference>
<evidence type="ECO:0000256" key="5">
    <source>
        <dbReference type="ARBA" id="ARBA00022801"/>
    </source>
</evidence>
<evidence type="ECO:0000259" key="7">
    <source>
        <dbReference type="Pfam" id="PF12340"/>
    </source>
</evidence>
<evidence type="ECO:0000313" key="10">
    <source>
        <dbReference type="Proteomes" id="UP001590950"/>
    </source>
</evidence>
<evidence type="ECO:0000313" key="9">
    <source>
        <dbReference type="EMBL" id="KAL2037673.1"/>
    </source>
</evidence>
<protein>
    <recommendedName>
        <fullName evidence="2">ubiquitinyl hydrolase 1</fullName>
        <ecNumber evidence="2">3.4.19.12</ecNumber>
    </recommendedName>
</protein>
<keyword evidence="5" id="KW-0378">Hydrolase</keyword>
<dbReference type="Proteomes" id="UP001590950">
    <property type="component" value="Unassembled WGS sequence"/>
</dbReference>
<sequence>MVGNMLELRDHLGGLVAEKVQTTLKEMIDRDILALHIRGQNAGLIVRRFADQYSFESFELSPTTEAVIGTRGRLRRCFPGPVIAIRQDRIADASFVEPLVELLVKVDAETPQEVLPTATKAQSKVIENRDTVHPRFITEMLTGILRAIGQPGNVPRIHKHTRDDVLWNDALKPWRRSALWLFLRVALQTSLMRDDNEEPHRRYKSFMIFFMTHILRGALEASLPSDTLFLMTAKISRRALKLGAENGTAWLLHIHTTIEAVQQELLRRWHPLEKHPDPVGTQLNWNPSQLSFLHDTELTLPRLRLHLAKARARSASSSTYNHFSSDCGRRISQCSSSLPDLSLLLGGEGQVRLYLTDLELWVHHFLSDWLCANLEREDACTALAQVIETYATAASSAYVDMPEDVSLMLLTTMELWVALDKCALRHYPQFHDYDPGFPPSILEPLLLPRKAQMERLFRVEQYLATRRKTALSGYPSIFRSDDAPRSFAVRYFERPSHHHQELRRKIEAESTTERSRRLSELAKKRHQYYELMAQSNGMHCQYISSWRRRQQISEHSGSCQKCQLKSKARGLSIDVHEWPLPERDLDAMAAVFELDVPTVISKWRDTTYSILVDMLSIDPGAQAPRRGKGKRQAKYALHNYVGLQKFVKSQAGRLQLTSTTKPFVISHYRHQQISQANETNVCVNNGLNYSLYDSKKLRWTDELLDRCDVREKCTFTLPPGPYIGLQYAVNNTMHTSNEVIVSQAKCPEALTMHEYYAFGALRSGHQLQWRNMARELTTRILNFNCYETHALFTQAAWQAGPLSKEDVRRESHADLEEEDFGRSLLSALNDAVGTIEGNWQGATAARTFVALAARLLSLSTCIAVQEGCYHFLRRARAISLHWTRELGQKVQEEQKEEELKTLNARTLEMALTCYGTFDVDPHHIPHLLESDEDIAVVTECSITVHDRCPVVTDDLAPPIKMLLRRSWRLSCVLEPLLRKRILGVCTGLDRTIGRLWAGYVPGSPWTTLEIPSERWLMTEVSNEDGPSSMLVHYNLLEGSLLVNGLPLTRLPHSYESHTTYRRLFGEKVLDVVPSAMGGMIFEARNELFGNQLYFGMHDSELIIRAKTQGRVYELLPVNALDGDFPQAFINDYAHWLDIATGFVEWRPLHHPWKTTSLNWQMRSGSRGELSLLCGSSGLIDIHTPTAKTVSTVLSPLENANHIHITLNYETEVLEIHLPRLKLDFFLRKGATELESKQFRGMSVDSNQSFGTMTRLVNKLVLRGRHNSCRSVIIPHGDVLFKPDGPHVQIHIKMPTQQLSHHLYHIDSQIGRLIDSGSLRSKLFKCYLHAVTAHCLTDELTGRTGTEEALSILGSPSVRSFLTLDSTEVNLLVLLRRLTPCRQYYPRHLRVMQEVEWETLPSLSQHPSFCTSVRSIFDQARTFGLFHDEPVELPDVDIYGDPHLLERAALRDSGYRVHEFGAENHTTAHDVVYAVRDQVSDSMRESHVHNIAKLVDDWSAGVRGCSLLLYEIESWGAPLQGCRQRDSLPLGYDTKWLDPPAEYLPETWCSLHNALSQSVLDKDKYKIMMFLSTLAYSQHAKQELVQTLLAFATVPELRATRPPEFASFQLSDGYTPDKVKLVDVMNKWSRPFCLCPESSLPEFPHETFADADQRRRDDYQAAVEECVGHSTDALISQWPQADICDPVGIGFDTYLCVEEAMDDARIWFRSWYRNAKFKESISKTQNILDNLNTGGQSLPGYSFSEPQYNYRRNRGHVELADIMGKTAPSFPSAPLENFHTWIAQQDKGVGSNIEVKSLSVRLLSKASGRYEIRYAIDLLESFDSLHSSAEDRFCGSTMALKPLLANYLMLCKTHVDDVYRTICHCLEAETSTMRRLAWRATMWPRLSTTSLLRHLAGDKVASLQDDWKASLIEYGVAISNVQRAKRLLACIGNDSELLSELSNPGHRDWEPIHYPDWLLLEIENNMLIRQVQAQIAREMISPSSGSNSILQLNMGEGKSSVIVPIVAAALADREKLVRIVVLKSLSAQMFHVLLRTLGGMLGRCIFHMPISRSVRLDVHKARLFRNLCEECLRTGGVLLVQPEHLLSFELMGLERLLAGESKLGNLLIETQLWLNDISRDVLDESDEILSVRFELIYAMGTQRAVEFSPDRWIIIEQVLGLVARFAPAVLQSFPQGLELRSLCAGSFPCVRVLDASAAKKLLEMVAREVCDAGLPGVPVWSLPQHVRAEM</sequence>
<dbReference type="InterPro" id="IPR051346">
    <property type="entry name" value="OTU_Deubiquitinase"/>
</dbReference>
<dbReference type="EMBL" id="JBEFKJ010000038">
    <property type="protein sequence ID" value="KAL2037673.1"/>
    <property type="molecule type" value="Genomic_DNA"/>
</dbReference>
<evidence type="ECO:0000256" key="2">
    <source>
        <dbReference type="ARBA" id="ARBA00012759"/>
    </source>
</evidence>
<dbReference type="PANTHER" id="PTHR13367:SF34">
    <property type="match status" value="1"/>
</dbReference>
<name>A0ABR4A2Y3_9LECA</name>
<dbReference type="PANTHER" id="PTHR13367">
    <property type="entry name" value="UBIQUITIN THIOESTERASE"/>
    <property type="match status" value="1"/>
</dbReference>
<evidence type="ECO:0000256" key="6">
    <source>
        <dbReference type="ARBA" id="ARBA00022807"/>
    </source>
</evidence>
<dbReference type="InterPro" id="IPR046541">
    <property type="entry name" value="DUF6606"/>
</dbReference>
<reference evidence="9 10" key="1">
    <citation type="submission" date="2024-09" db="EMBL/GenBank/DDBJ databases">
        <title>Rethinking Asexuality: The Enigmatic Case of Functional Sexual Genes in Lepraria (Stereocaulaceae).</title>
        <authorList>
            <person name="Doellman M."/>
            <person name="Sun Y."/>
            <person name="Barcenas-Pena A."/>
            <person name="Lumbsch H.T."/>
            <person name="Grewe F."/>
        </authorList>
    </citation>
    <scope>NUCLEOTIDE SEQUENCE [LARGE SCALE GENOMIC DNA]</scope>
    <source>
        <strain evidence="9 10">Mercado 3170</strain>
    </source>
</reference>
<proteinExistence type="predicted"/>
<comment type="catalytic activity">
    <reaction evidence="1">
        <text>Thiol-dependent hydrolysis of ester, thioester, amide, peptide and isopeptide bonds formed by the C-terminal Gly of ubiquitin (a 76-residue protein attached to proteins as an intracellular targeting signal).</text>
        <dbReference type="EC" id="3.4.19.12"/>
    </reaction>
</comment>
<feature type="domain" description="DUF6606" evidence="8">
    <location>
        <begin position="1"/>
        <end position="216"/>
    </location>
</feature>
<evidence type="ECO:0000259" key="8">
    <source>
        <dbReference type="Pfam" id="PF20255"/>
    </source>
</evidence>
<dbReference type="SUPFAM" id="SSF52540">
    <property type="entry name" value="P-loop containing nucleoside triphosphate hydrolases"/>
    <property type="match status" value="1"/>
</dbReference>